<accession>A0A7K1YBZ8</accession>
<reference evidence="13 14" key="1">
    <citation type="submission" date="2019-11" db="EMBL/GenBank/DDBJ databases">
        <title>Pedobacter sp. HMF7647 Genome sequencing and assembly.</title>
        <authorList>
            <person name="Kang H."/>
            <person name="Kim H."/>
            <person name="Joh K."/>
        </authorList>
    </citation>
    <scope>NUCLEOTIDE SEQUENCE [LARGE SCALE GENOMIC DNA]</scope>
    <source>
        <strain evidence="13 14">HMF7647</strain>
    </source>
</reference>
<evidence type="ECO:0000256" key="6">
    <source>
        <dbReference type="ARBA" id="ARBA00022692"/>
    </source>
</evidence>
<organism evidence="13 14">
    <name type="scientific">Hufsiella arboris</name>
    <dbReference type="NCBI Taxonomy" id="2695275"/>
    <lineage>
        <taxon>Bacteria</taxon>
        <taxon>Pseudomonadati</taxon>
        <taxon>Bacteroidota</taxon>
        <taxon>Sphingobacteriia</taxon>
        <taxon>Sphingobacteriales</taxon>
        <taxon>Sphingobacteriaceae</taxon>
        <taxon>Hufsiella</taxon>
    </lineage>
</organism>
<keyword evidence="3 10" id="KW-0813">Transport</keyword>
<feature type="transmembrane region" description="Helical" evidence="11">
    <location>
        <begin position="95"/>
        <end position="113"/>
    </location>
</feature>
<dbReference type="InterPro" id="IPR006260">
    <property type="entry name" value="TonB/TolA_C"/>
</dbReference>
<dbReference type="GO" id="GO:0015031">
    <property type="term" value="P:protein transport"/>
    <property type="evidence" value="ECO:0007669"/>
    <property type="project" value="UniProtKB-KW"/>
</dbReference>
<dbReference type="GO" id="GO:0031992">
    <property type="term" value="F:energy transducer activity"/>
    <property type="evidence" value="ECO:0007669"/>
    <property type="project" value="TreeGrafter"/>
</dbReference>
<evidence type="ECO:0000256" key="10">
    <source>
        <dbReference type="PROSITE-ProRule" id="PRU01360"/>
    </source>
</evidence>
<keyword evidence="9 10" id="KW-0472">Membrane</keyword>
<feature type="transmembrane region" description="Helical" evidence="11">
    <location>
        <begin position="164"/>
        <end position="183"/>
    </location>
</feature>
<evidence type="ECO:0000256" key="11">
    <source>
        <dbReference type="SAM" id="Phobius"/>
    </source>
</evidence>
<keyword evidence="10" id="KW-1134">Transmembrane beta strand</keyword>
<feature type="transmembrane region" description="Helical" evidence="11">
    <location>
        <begin position="36"/>
        <end position="55"/>
    </location>
</feature>
<dbReference type="Gene3D" id="3.30.1150.10">
    <property type="match status" value="1"/>
</dbReference>
<dbReference type="SUPFAM" id="SSF74653">
    <property type="entry name" value="TolA/TonB C-terminal domain"/>
    <property type="match status" value="1"/>
</dbReference>
<dbReference type="GO" id="GO:0055085">
    <property type="term" value="P:transmembrane transport"/>
    <property type="evidence" value="ECO:0007669"/>
    <property type="project" value="InterPro"/>
</dbReference>
<comment type="subcellular location">
    <subcellularLocation>
        <location evidence="1">Cell inner membrane</location>
        <topology evidence="1">Single-pass membrane protein</topology>
        <orientation evidence="1">Periplasmic side</orientation>
    </subcellularLocation>
    <subcellularLocation>
        <location evidence="10">Cell outer membrane</location>
        <topology evidence="10">Multi-pass membrane protein</topology>
    </subcellularLocation>
</comment>
<evidence type="ECO:0000259" key="12">
    <source>
        <dbReference type="PROSITE" id="PS52015"/>
    </source>
</evidence>
<dbReference type="InterPro" id="IPR008756">
    <property type="entry name" value="Peptidase_M56"/>
</dbReference>
<dbReference type="Pfam" id="PF03544">
    <property type="entry name" value="TonB_C"/>
    <property type="match status" value="1"/>
</dbReference>
<dbReference type="InterPro" id="IPR037682">
    <property type="entry name" value="TonB_C"/>
</dbReference>
<feature type="transmembrane region" description="Helical" evidence="11">
    <location>
        <begin position="250"/>
        <end position="271"/>
    </location>
</feature>
<feature type="transmembrane region" description="Helical" evidence="11">
    <location>
        <begin position="6"/>
        <end position="24"/>
    </location>
</feature>
<dbReference type="AlphaFoldDB" id="A0A7K1YBZ8"/>
<dbReference type="EMBL" id="WVHT01000005">
    <property type="protein sequence ID" value="MXV51609.1"/>
    <property type="molecule type" value="Genomic_DNA"/>
</dbReference>
<dbReference type="Gene3D" id="2.170.130.10">
    <property type="entry name" value="TonB-dependent receptor, plug domain"/>
    <property type="match status" value="1"/>
</dbReference>
<dbReference type="InterPro" id="IPR051045">
    <property type="entry name" value="TonB-dependent_transducer"/>
</dbReference>
<evidence type="ECO:0000256" key="5">
    <source>
        <dbReference type="ARBA" id="ARBA00022519"/>
    </source>
</evidence>
<comment type="similarity">
    <text evidence="10">Belongs to the TonB-dependent receptor family.</text>
</comment>
<proteinExistence type="inferred from homology"/>
<dbReference type="RefSeq" id="WP_160844794.1">
    <property type="nucleotide sequence ID" value="NZ_WVHT01000005.1"/>
</dbReference>
<keyword evidence="7" id="KW-0653">Protein transport</keyword>
<dbReference type="PROSITE" id="PS52016">
    <property type="entry name" value="TONB_DEPENDENT_REC_3"/>
    <property type="match status" value="1"/>
</dbReference>
<dbReference type="Pfam" id="PF05569">
    <property type="entry name" value="Peptidase_M56"/>
    <property type="match status" value="1"/>
</dbReference>
<dbReference type="PANTHER" id="PTHR33446:SF2">
    <property type="entry name" value="PROTEIN TONB"/>
    <property type="match status" value="1"/>
</dbReference>
<comment type="caution">
    <text evidence="13">The sequence shown here is derived from an EMBL/GenBank/DDBJ whole genome shotgun (WGS) entry which is preliminary data.</text>
</comment>
<comment type="similarity">
    <text evidence="2">Belongs to the TonB family.</text>
</comment>
<evidence type="ECO:0000256" key="8">
    <source>
        <dbReference type="ARBA" id="ARBA00022989"/>
    </source>
</evidence>
<sequence length="591" mass="66621">MNTINFFLQANIYLILFYCFYIILLRTETFFSLNRMYLLSAALLSCAIPILHSTWVNSLFNTTKIAQSKESFNLIISEVGGFYEAQSNPLSPSNILFLVYATGFIAVSARFTIRLLKLFFGKYNDKIPAFSFFNKIVVSKELNAYDTIYAHEQVHSKQLHSADVIFFELLTIIFWFNPVIYLYRKDIKNIHEFIADELASHADKAGYAMLLLCNTLNIKPDQLTNSFYNQSMLKKRITMLQKTKSRKAALLKYGLSAPLFAAMLIFSSATISKKAERAIEKTNLNVPSDDLSEITSAMFDKTITHIKRNDQVYLTDTLPDKSIHNFGTVDVLPEYPGGMQKFYEFIGKTYKYPQEAIKNHVKGRVTISFVVEEDGELTDLKVLHDMGYGTGDAAIEMLKKSPKWKPGIQNGQAVRVAYAIPIMLNVEAKAGGNIQKDSEPLYIVDGIERTSDEIKSINPQTIKSLNVLKNADEVARYGEKGKNGVVQIYINQEPPKDANAVRVKNIKVENALSTDSTKTVYSENGAILKLGKAEQFNGLVIVDGERKDPSFNFKNLDPEKIESMLILNVENATAKYGDKGKNGVIEIKMKK</sequence>
<keyword evidence="8 11" id="KW-1133">Transmembrane helix</keyword>
<keyword evidence="5" id="KW-0997">Cell inner membrane</keyword>
<evidence type="ECO:0000256" key="1">
    <source>
        <dbReference type="ARBA" id="ARBA00004383"/>
    </source>
</evidence>
<dbReference type="NCBIfam" id="TIGR01352">
    <property type="entry name" value="tonB_Cterm"/>
    <property type="match status" value="1"/>
</dbReference>
<dbReference type="InterPro" id="IPR037066">
    <property type="entry name" value="Plug_dom_sf"/>
</dbReference>
<evidence type="ECO:0000256" key="4">
    <source>
        <dbReference type="ARBA" id="ARBA00022475"/>
    </source>
</evidence>
<name>A0A7K1YBZ8_9SPHI</name>
<keyword evidence="10" id="KW-0998">Cell outer membrane</keyword>
<dbReference type="Proteomes" id="UP000466586">
    <property type="component" value="Unassembled WGS sequence"/>
</dbReference>
<evidence type="ECO:0000256" key="2">
    <source>
        <dbReference type="ARBA" id="ARBA00006555"/>
    </source>
</evidence>
<dbReference type="InterPro" id="IPR039426">
    <property type="entry name" value="TonB-dep_rcpt-like"/>
</dbReference>
<dbReference type="GO" id="GO:0009279">
    <property type="term" value="C:cell outer membrane"/>
    <property type="evidence" value="ECO:0007669"/>
    <property type="project" value="UniProtKB-SubCell"/>
</dbReference>
<protein>
    <submittedName>
        <fullName evidence="13">TonB family protein</fullName>
    </submittedName>
</protein>
<keyword evidence="6 10" id="KW-0812">Transmembrane</keyword>
<evidence type="ECO:0000256" key="3">
    <source>
        <dbReference type="ARBA" id="ARBA00022448"/>
    </source>
</evidence>
<dbReference type="GO" id="GO:0098797">
    <property type="term" value="C:plasma membrane protein complex"/>
    <property type="evidence" value="ECO:0007669"/>
    <property type="project" value="TreeGrafter"/>
</dbReference>
<evidence type="ECO:0000313" key="14">
    <source>
        <dbReference type="Proteomes" id="UP000466586"/>
    </source>
</evidence>
<keyword evidence="4" id="KW-1003">Cell membrane</keyword>
<dbReference type="PANTHER" id="PTHR33446">
    <property type="entry name" value="PROTEIN TONB-RELATED"/>
    <property type="match status" value="1"/>
</dbReference>
<gene>
    <name evidence="13" type="ORF">GS399_11560</name>
</gene>
<evidence type="ECO:0000256" key="9">
    <source>
        <dbReference type="ARBA" id="ARBA00023136"/>
    </source>
</evidence>
<keyword evidence="14" id="KW-1185">Reference proteome</keyword>
<evidence type="ECO:0000256" key="7">
    <source>
        <dbReference type="ARBA" id="ARBA00022927"/>
    </source>
</evidence>
<dbReference type="PROSITE" id="PS52015">
    <property type="entry name" value="TONB_CTD"/>
    <property type="match status" value="1"/>
</dbReference>
<evidence type="ECO:0000313" key="13">
    <source>
        <dbReference type="EMBL" id="MXV51609.1"/>
    </source>
</evidence>
<feature type="domain" description="TonB C-terminal" evidence="12">
    <location>
        <begin position="337"/>
        <end position="433"/>
    </location>
</feature>